<feature type="region of interest" description="Disordered" evidence="1">
    <location>
        <begin position="439"/>
        <end position="460"/>
    </location>
</feature>
<comment type="caution">
    <text evidence="2">The sequence shown here is derived from an EMBL/GenBank/DDBJ whole genome shotgun (WGS) entry which is preliminary data.</text>
</comment>
<keyword evidence="3" id="KW-1185">Reference proteome</keyword>
<name>A0ABQ9GZ78_9NEOP</name>
<organism evidence="2 3">
    <name type="scientific">Dryococelus australis</name>
    <dbReference type="NCBI Taxonomy" id="614101"/>
    <lineage>
        <taxon>Eukaryota</taxon>
        <taxon>Metazoa</taxon>
        <taxon>Ecdysozoa</taxon>
        <taxon>Arthropoda</taxon>
        <taxon>Hexapoda</taxon>
        <taxon>Insecta</taxon>
        <taxon>Pterygota</taxon>
        <taxon>Neoptera</taxon>
        <taxon>Polyneoptera</taxon>
        <taxon>Phasmatodea</taxon>
        <taxon>Verophasmatodea</taxon>
        <taxon>Anareolatae</taxon>
        <taxon>Phasmatidae</taxon>
        <taxon>Eurycanthinae</taxon>
        <taxon>Dryococelus</taxon>
    </lineage>
</organism>
<evidence type="ECO:0000256" key="1">
    <source>
        <dbReference type="SAM" id="MobiDB-lite"/>
    </source>
</evidence>
<gene>
    <name evidence="2" type="ORF">PR048_021720</name>
</gene>
<evidence type="ECO:0000313" key="2">
    <source>
        <dbReference type="EMBL" id="KAJ8877266.1"/>
    </source>
</evidence>
<protein>
    <submittedName>
        <fullName evidence="2">Uncharacterized protein</fullName>
    </submittedName>
</protein>
<dbReference type="EMBL" id="JARBHB010000008">
    <property type="protein sequence ID" value="KAJ8877266.1"/>
    <property type="molecule type" value="Genomic_DNA"/>
</dbReference>
<proteinExistence type="predicted"/>
<evidence type="ECO:0000313" key="3">
    <source>
        <dbReference type="Proteomes" id="UP001159363"/>
    </source>
</evidence>
<reference evidence="2 3" key="1">
    <citation type="submission" date="2023-02" db="EMBL/GenBank/DDBJ databases">
        <title>LHISI_Scaffold_Assembly.</title>
        <authorList>
            <person name="Stuart O.P."/>
            <person name="Cleave R."/>
            <person name="Magrath M.J.L."/>
            <person name="Mikheyev A.S."/>
        </authorList>
    </citation>
    <scope>NUCLEOTIDE SEQUENCE [LARGE SCALE GENOMIC DNA]</scope>
    <source>
        <strain evidence="2">Daus_M_001</strain>
        <tissue evidence="2">Leg muscle</tissue>
    </source>
</reference>
<accession>A0ABQ9GZ78</accession>
<sequence length="460" mass="51946">MRATSPVHSRLRRTIDADRPTPVAVLQYRANTLDEIVRSVTAVRRRWRSFRAIVTLRGPVPARHCVRPSYIHWFHTRITVVAARPSCFPMTDICIAMANVRNSPSSHYPPIAIFIQRSHREHILQQLMVFNYPRHEGHKSNPFQLVFRYRPNTPLSNLWSIDEILPVKPKKIKGNWRRAERRTHKNLRLPYERSKTKYNKDISLNPFRAGDSLMCQARPYIRAAKFSYHCIGPLQIQPFLLSVTLTLIAPALENEPSNNSPGEISGNHGKPEITMDGSGIQPSLSGWEELCLDDYSTRKFVFRKEAGEKVSVVAAHLSPGSLLFSGTRFWITEEKEGLPPQYPLKHPAHLPSRATALGGVHVCRILYLNKETRCHFVHRAARDDPDEDHHTRRCVTTSTVVGLNVSSTARSLETVQVAQGRGIGGRNGKESAMAFVRDPSQHSSGVILGNNGEPRSGRPD</sequence>
<dbReference type="Proteomes" id="UP001159363">
    <property type="component" value="Chromosome 7"/>
</dbReference>
<feature type="region of interest" description="Disordered" evidence="1">
    <location>
        <begin position="254"/>
        <end position="278"/>
    </location>
</feature>